<dbReference type="RefSeq" id="WP_048071949.1">
    <property type="nucleotide sequence ID" value="NZ_JARVXG010000004.1"/>
</dbReference>
<organism evidence="1">
    <name type="scientific">Methanobacterium formicicum</name>
    <dbReference type="NCBI Taxonomy" id="2162"/>
    <lineage>
        <taxon>Archaea</taxon>
        <taxon>Methanobacteriati</taxon>
        <taxon>Methanobacteriota</taxon>
        <taxon>Methanomada group</taxon>
        <taxon>Methanobacteria</taxon>
        <taxon>Methanobacteriales</taxon>
        <taxon>Methanobacteriaceae</taxon>
        <taxon>Methanobacterium</taxon>
    </lineage>
</organism>
<accession>A0A090JTA3</accession>
<proteinExistence type="predicted"/>
<evidence type="ECO:0000313" key="1">
    <source>
        <dbReference type="EMBL" id="CEA12636.1"/>
    </source>
</evidence>
<dbReference type="EMBL" id="LN515531">
    <property type="protein sequence ID" value="CEA12636.1"/>
    <property type="molecule type" value="Genomic_DNA"/>
</dbReference>
<protein>
    <submittedName>
        <fullName evidence="1">Putative membrane protein</fullName>
    </submittedName>
</protein>
<dbReference type="AlphaFoldDB" id="A0A090JTA3"/>
<gene>
    <name evidence="1" type="ORF">DSM1535_0272</name>
</gene>
<reference evidence="1" key="1">
    <citation type="submission" date="2014-08" db="EMBL/GenBank/DDBJ databases">
        <authorList>
            <person name="Wibberg D."/>
        </authorList>
    </citation>
    <scope>NUCLEOTIDE SEQUENCE</scope>
</reference>
<name>A0A090JTA3_METFO</name>
<dbReference type="PATRIC" id="fig|2162.9.peg.286"/>
<sequence length="205" mass="22874">MNQKILITALVVVVGLSTLAILEVSNGFISGLVFDQIPYNYTAKVWIPPTHPDDPSSGSLGGFYKINGKGKDFQFYLKLSGAEESESPLDYTAEGLNGTGRIEEIKVTPGTIYSLLTKDVRGAMFNTIFHGYMNMTCAAWTGVTYFKNDGKNFGGNFTIDGTMTDWEGNYTLKWETFRIAATADYLWYPNNQKSSAKRVQRTYYL</sequence>
<dbReference type="KEGG" id="mfi:DSM1535_0272"/>